<evidence type="ECO:0000313" key="2">
    <source>
        <dbReference type="Proteomes" id="UP000199749"/>
    </source>
</evidence>
<dbReference type="InterPro" id="IPR011256">
    <property type="entry name" value="Reg_factor_effector_dom_sf"/>
</dbReference>
<evidence type="ECO:0000313" key="1">
    <source>
        <dbReference type="EMBL" id="ASN60112.1"/>
    </source>
</evidence>
<dbReference type="RefSeq" id="WP_089556712.1">
    <property type="nucleotide sequence ID" value="NZ_CP022474.1"/>
</dbReference>
<dbReference type="Gene3D" id="3.20.80.10">
    <property type="entry name" value="Regulatory factor, effector binding domain"/>
    <property type="match status" value="1"/>
</dbReference>
<proteinExistence type="predicted"/>
<sequence>MKFTILDTERTNNFNDVDVQSKIANLWTRNMPAIKEASAQGLVIACIYHNYASDYKGDYSVSLCVEDDNGVFDTSSTTWQEYTVKPNNQDGIFRTWQTIWSAEERNTLNRIYTFDFERYSPDGTISILIAV</sequence>
<reference evidence="1 2" key="1">
    <citation type="submission" date="2017-07" db="EMBL/GenBank/DDBJ databases">
        <title>Lactobacillus curvatus MRS6 whole genome.</title>
        <authorList>
            <person name="Jans C."/>
            <person name="Lagler S."/>
            <person name="Lacroix C."/>
            <person name="Meile L."/>
            <person name="Stevens M.J.A."/>
        </authorList>
    </citation>
    <scope>NUCLEOTIDE SEQUENCE [LARGE SCALE GENOMIC DNA]</scope>
    <source>
        <strain evidence="1 2">MRS6</strain>
    </source>
</reference>
<dbReference type="SUPFAM" id="SSF55136">
    <property type="entry name" value="Probable bacterial effector-binding domain"/>
    <property type="match status" value="1"/>
</dbReference>
<dbReference type="Proteomes" id="UP000199749">
    <property type="component" value="Chromosome"/>
</dbReference>
<protein>
    <submittedName>
        <fullName evidence="1">Transcriptional regulator</fullName>
    </submittedName>
</protein>
<gene>
    <name evidence="1" type="ORF">CG419_05455</name>
</gene>
<dbReference type="EMBL" id="CP022474">
    <property type="protein sequence ID" value="ASN60112.1"/>
    <property type="molecule type" value="Genomic_DNA"/>
</dbReference>
<dbReference type="AlphaFoldDB" id="A0AAC9UR96"/>
<name>A0AAC9UR96_LATCU</name>
<accession>A0AAC9UR96</accession>
<organism evidence="1 2">
    <name type="scientific">Latilactobacillus curvatus</name>
    <name type="common">Lactobacillus curvatus</name>
    <dbReference type="NCBI Taxonomy" id="28038"/>
    <lineage>
        <taxon>Bacteria</taxon>
        <taxon>Bacillati</taxon>
        <taxon>Bacillota</taxon>
        <taxon>Bacilli</taxon>
        <taxon>Lactobacillales</taxon>
        <taxon>Lactobacillaceae</taxon>
        <taxon>Latilactobacillus</taxon>
    </lineage>
</organism>